<comment type="caution">
    <text evidence="4">The sequence shown here is derived from an EMBL/GenBank/DDBJ whole genome shotgun (WGS) entry which is preliminary data.</text>
</comment>
<feature type="domain" description="Peptidase C51" evidence="3">
    <location>
        <begin position="78"/>
        <end position="208"/>
    </location>
</feature>
<dbReference type="InterPro" id="IPR007921">
    <property type="entry name" value="CHAP_dom"/>
</dbReference>
<dbReference type="Proteomes" id="UP000315389">
    <property type="component" value="Unassembled WGS sequence"/>
</dbReference>
<protein>
    <submittedName>
        <fullName evidence="4">Surface antigen</fullName>
    </submittedName>
</protein>
<name>A0A542ZA65_RARFA</name>
<dbReference type="OrthoDB" id="614750at2"/>
<dbReference type="InterPro" id="IPR038765">
    <property type="entry name" value="Papain-like_cys_pep_sf"/>
</dbReference>
<dbReference type="PROSITE" id="PS50911">
    <property type="entry name" value="CHAP"/>
    <property type="match status" value="1"/>
</dbReference>
<evidence type="ECO:0000313" key="4">
    <source>
        <dbReference type="EMBL" id="TQL57234.1"/>
    </source>
</evidence>
<dbReference type="RefSeq" id="WP_142122262.1">
    <property type="nucleotide sequence ID" value="NZ_BAAASV010000002.1"/>
</dbReference>
<dbReference type="Pfam" id="PF05257">
    <property type="entry name" value="CHAP"/>
    <property type="match status" value="1"/>
</dbReference>
<organism evidence="4 5">
    <name type="scientific">Rarobacter faecitabidus</name>
    <dbReference type="NCBI Taxonomy" id="13243"/>
    <lineage>
        <taxon>Bacteria</taxon>
        <taxon>Bacillati</taxon>
        <taxon>Actinomycetota</taxon>
        <taxon>Actinomycetes</taxon>
        <taxon>Micrococcales</taxon>
        <taxon>Rarobacteraceae</taxon>
        <taxon>Rarobacter</taxon>
    </lineage>
</organism>
<dbReference type="AlphaFoldDB" id="A0A542ZA65"/>
<feature type="region of interest" description="Disordered" evidence="1">
    <location>
        <begin position="272"/>
        <end position="293"/>
    </location>
</feature>
<sequence length="524" mass="54495">MPRRTLVPTDIAASNRTVVPGCTPHATRRRPLARRPFRAWRRLLAFVGALVLIPALATSPARAANYEVLCTGYDGCVAAGYPDHGYKQARSSMYWNMFSGHNCTNYAAYKVVRDGGPATRPWSGGGNATYWGTSVPQLVDQAPGVGAIAWWLGGAGGMGSAGHVAYVEKVVSNDEVIISEDNWSGDFHWKRIKRASSVWPSGFIHFTADAAGNPTGALTGATSPVRGQIRVTGWAVDPDSAGAPLGIRVVVGAPAGGAGVIADEISVAATPSANGAQGSPTNPASPSGIPAGDDATGAISATVDFDVTVDTQTGGKLPVYVYAQNVTGTPGRAVLLGSRTVTVTKPLAIKAGTVALAGKARVGAKVKAAAADWPEGVALDYQWWREGTPIKGATTRKYLAQPADKGKRLSVVVVASRPGYRTATKKSAATAAIVPGKLASAAPRIKGAATRGARLTVKTGAWTPGVTFKYQWYRSGKEITGATKATYKVTKRDRGAKIAVRVAGKKTGYATVKVMSKAKRVANS</sequence>
<dbReference type="EMBL" id="VFOS01000005">
    <property type="protein sequence ID" value="TQL57234.1"/>
    <property type="molecule type" value="Genomic_DNA"/>
</dbReference>
<evidence type="ECO:0000256" key="2">
    <source>
        <dbReference type="SAM" id="Phobius"/>
    </source>
</evidence>
<evidence type="ECO:0000313" key="5">
    <source>
        <dbReference type="Proteomes" id="UP000315389"/>
    </source>
</evidence>
<evidence type="ECO:0000259" key="3">
    <source>
        <dbReference type="PROSITE" id="PS50911"/>
    </source>
</evidence>
<dbReference type="SUPFAM" id="SSF54001">
    <property type="entry name" value="Cysteine proteinases"/>
    <property type="match status" value="1"/>
</dbReference>
<keyword evidence="2" id="KW-1133">Transmembrane helix</keyword>
<keyword evidence="2" id="KW-0812">Transmembrane</keyword>
<dbReference type="Gene3D" id="2.60.40.2700">
    <property type="match status" value="2"/>
</dbReference>
<gene>
    <name evidence="4" type="ORF">FB461_2355</name>
</gene>
<proteinExistence type="predicted"/>
<accession>A0A542ZA65</accession>
<feature type="compositionally biased region" description="Polar residues" evidence="1">
    <location>
        <begin position="272"/>
        <end position="285"/>
    </location>
</feature>
<dbReference type="Gene3D" id="3.90.1720.10">
    <property type="entry name" value="endopeptidase domain like (from Nostoc punctiforme)"/>
    <property type="match status" value="1"/>
</dbReference>
<keyword evidence="2" id="KW-0472">Membrane</keyword>
<reference evidence="4 5" key="1">
    <citation type="submission" date="2019-06" db="EMBL/GenBank/DDBJ databases">
        <title>Sequencing the genomes of 1000 actinobacteria strains.</title>
        <authorList>
            <person name="Klenk H.-P."/>
        </authorList>
    </citation>
    <scope>NUCLEOTIDE SEQUENCE [LARGE SCALE GENOMIC DNA]</scope>
    <source>
        <strain evidence="4 5">DSM 4813</strain>
    </source>
</reference>
<evidence type="ECO:0000256" key="1">
    <source>
        <dbReference type="SAM" id="MobiDB-lite"/>
    </source>
</evidence>
<feature type="transmembrane region" description="Helical" evidence="2">
    <location>
        <begin position="39"/>
        <end position="57"/>
    </location>
</feature>
<keyword evidence="5" id="KW-1185">Reference proteome</keyword>